<feature type="transmembrane region" description="Helical" evidence="1">
    <location>
        <begin position="51"/>
        <end position="73"/>
    </location>
</feature>
<dbReference type="PANTHER" id="PTHR34300:SF2">
    <property type="entry name" value="QUEUOSINE PRECURSOR TRANSPORTER-RELATED"/>
    <property type="match status" value="1"/>
</dbReference>
<dbReference type="EMBL" id="CAEZTU010000032">
    <property type="protein sequence ID" value="CAB4579134.1"/>
    <property type="molecule type" value="Genomic_DNA"/>
</dbReference>
<dbReference type="AlphaFoldDB" id="A0A6J6EWP5"/>
<dbReference type="PANTHER" id="PTHR34300">
    <property type="entry name" value="QUEUOSINE PRECURSOR TRANSPORTER-RELATED"/>
    <property type="match status" value="1"/>
</dbReference>
<evidence type="ECO:0000313" key="2">
    <source>
        <dbReference type="EMBL" id="CAB4579134.1"/>
    </source>
</evidence>
<feature type="transmembrane region" description="Helical" evidence="1">
    <location>
        <begin position="26"/>
        <end position="45"/>
    </location>
</feature>
<dbReference type="Pfam" id="PF02592">
    <property type="entry name" value="Vut_1"/>
    <property type="match status" value="1"/>
</dbReference>
<gene>
    <name evidence="2" type="ORF">UFOPK1740_00776</name>
</gene>
<keyword evidence="1" id="KW-1133">Transmembrane helix</keyword>
<reference evidence="2" key="1">
    <citation type="submission" date="2020-05" db="EMBL/GenBank/DDBJ databases">
        <authorList>
            <person name="Chiriac C."/>
            <person name="Salcher M."/>
            <person name="Ghai R."/>
            <person name="Kavagutti S V."/>
        </authorList>
    </citation>
    <scope>NUCLEOTIDE SEQUENCE</scope>
</reference>
<keyword evidence="1" id="KW-0812">Transmembrane</keyword>
<feature type="transmembrane region" description="Helical" evidence="1">
    <location>
        <begin position="124"/>
        <end position="148"/>
    </location>
</feature>
<evidence type="ECO:0000256" key="1">
    <source>
        <dbReference type="SAM" id="Phobius"/>
    </source>
</evidence>
<feature type="transmembrane region" description="Helical" evidence="1">
    <location>
        <begin position="199"/>
        <end position="218"/>
    </location>
</feature>
<accession>A0A6J6EWP5</accession>
<protein>
    <submittedName>
        <fullName evidence="2">Unannotated protein</fullName>
    </submittedName>
</protein>
<feature type="transmembrane region" description="Helical" evidence="1">
    <location>
        <begin position="160"/>
        <end position="187"/>
    </location>
</feature>
<name>A0A6J6EWP5_9ZZZZ</name>
<feature type="transmembrane region" description="Helical" evidence="1">
    <location>
        <begin position="85"/>
        <end position="104"/>
    </location>
</feature>
<sequence length="230" mass="25481">MVRYSIVTTVNTQSNKVQFAHEYKGLYPYLMAAFVGLLLISNIGAVKLIEFGPIITDGGVFLFPLVYIVGDVLSEVYGFKAARKAIYTGFAMAVLASFTFYLVQISPAASDWGNQSAFESVLGFVPQIVLASISGFLVGQLLNSWVLVKIKERTKEKKLWLRLIGSTAVGELADTLVFCTIAFYGVITGWNFVNYVVVGYLYKTFVEVLLLPITYNVIKMVKKKEASYSL</sequence>
<dbReference type="InterPro" id="IPR003744">
    <property type="entry name" value="YhhQ"/>
</dbReference>
<keyword evidence="1" id="KW-0472">Membrane</keyword>
<dbReference type="NCBIfam" id="TIGR00697">
    <property type="entry name" value="queuosine precursor transporter"/>
    <property type="match status" value="1"/>
</dbReference>
<dbReference type="HAMAP" id="MF_02088">
    <property type="entry name" value="Q_prec_transport"/>
    <property type="match status" value="1"/>
</dbReference>
<organism evidence="2">
    <name type="scientific">freshwater metagenome</name>
    <dbReference type="NCBI Taxonomy" id="449393"/>
    <lineage>
        <taxon>unclassified sequences</taxon>
        <taxon>metagenomes</taxon>
        <taxon>ecological metagenomes</taxon>
    </lineage>
</organism>
<proteinExistence type="inferred from homology"/>